<dbReference type="AlphaFoldDB" id="A0A8S1TE52"/>
<evidence type="ECO:0000313" key="3">
    <source>
        <dbReference type="Proteomes" id="UP000683925"/>
    </source>
</evidence>
<proteinExistence type="predicted"/>
<dbReference type="EMBL" id="CAJJDP010000023">
    <property type="protein sequence ID" value="CAD8150137.1"/>
    <property type="molecule type" value="Genomic_DNA"/>
</dbReference>
<keyword evidence="3" id="KW-1185">Reference proteome</keyword>
<accession>A0A8S1TE52</accession>
<feature type="coiled-coil region" evidence="1">
    <location>
        <begin position="125"/>
        <end position="159"/>
    </location>
</feature>
<sequence>MEKKIIEFLTECQTNIGNYQDLIQMEEIVHQLISIVYFLIEQGQQSFEEEKNKYQALNQEFSNLQAQYTQALLEIETLKTHHNQDIEEFSIIEDRMIQKEYYLEKEKDEQLNTMKSSTTEMMRSLKIQQQQLEYFKRQNEDQQMEIKELRKLLIQQKQQKQPNTEPALDQLESQNQTTTNIKEQKGNIPSCETVKINEQDSSLSIELNQQSNVQENQQKENTSLSILRVNSIKETNHHVKYARCHSKNQSINWVKLATIAQTESSISSKLDNQELLNKQHQRKLSKYMSTDCEPLFLSNRNPYKDFYTLISQSVKLNLNQTKYYVINVDSLYNELLAEGVPFHKWYKRIEDYILKKVE</sequence>
<name>A0A8S1TE52_PAROT</name>
<feature type="coiled-coil region" evidence="1">
    <location>
        <begin position="40"/>
        <end position="74"/>
    </location>
</feature>
<dbReference type="OrthoDB" id="298843at2759"/>
<keyword evidence="1" id="KW-0175">Coiled coil</keyword>
<reference evidence="2" key="1">
    <citation type="submission" date="2021-01" db="EMBL/GenBank/DDBJ databases">
        <authorList>
            <consortium name="Genoscope - CEA"/>
            <person name="William W."/>
        </authorList>
    </citation>
    <scope>NUCLEOTIDE SEQUENCE</scope>
</reference>
<dbReference type="OMA" id="HKWYKRI"/>
<comment type="caution">
    <text evidence="2">The sequence shown here is derived from an EMBL/GenBank/DDBJ whole genome shotgun (WGS) entry which is preliminary data.</text>
</comment>
<evidence type="ECO:0000313" key="2">
    <source>
        <dbReference type="EMBL" id="CAD8150137.1"/>
    </source>
</evidence>
<evidence type="ECO:0000256" key="1">
    <source>
        <dbReference type="SAM" id="Coils"/>
    </source>
</evidence>
<organism evidence="2 3">
    <name type="scientific">Paramecium octaurelia</name>
    <dbReference type="NCBI Taxonomy" id="43137"/>
    <lineage>
        <taxon>Eukaryota</taxon>
        <taxon>Sar</taxon>
        <taxon>Alveolata</taxon>
        <taxon>Ciliophora</taxon>
        <taxon>Intramacronucleata</taxon>
        <taxon>Oligohymenophorea</taxon>
        <taxon>Peniculida</taxon>
        <taxon>Parameciidae</taxon>
        <taxon>Paramecium</taxon>
    </lineage>
</organism>
<protein>
    <submittedName>
        <fullName evidence="2">Uncharacterized protein</fullName>
    </submittedName>
</protein>
<dbReference type="Proteomes" id="UP000683925">
    <property type="component" value="Unassembled WGS sequence"/>
</dbReference>
<gene>
    <name evidence="2" type="ORF">POCTA_138.1.T0230182</name>
</gene>